<feature type="region of interest" description="Disordered" evidence="1">
    <location>
        <begin position="22"/>
        <end position="50"/>
    </location>
</feature>
<evidence type="ECO:0000313" key="2">
    <source>
        <dbReference type="EnsemblMetazoa" id="PPA40156.1"/>
    </source>
</evidence>
<gene>
    <name evidence="2" type="primary">WBGene00278525</name>
</gene>
<dbReference type="EnsemblMetazoa" id="PPA40156.1">
    <property type="protein sequence ID" value="PPA40156.1"/>
    <property type="gene ID" value="WBGene00278525"/>
</dbReference>
<reference evidence="2" key="2">
    <citation type="submission" date="2022-06" db="UniProtKB">
        <authorList>
            <consortium name="EnsemblMetazoa"/>
        </authorList>
    </citation>
    <scope>IDENTIFICATION</scope>
    <source>
        <strain evidence="2">PS312</strain>
    </source>
</reference>
<dbReference type="AlphaFoldDB" id="A0A2A6C4Y7"/>
<proteinExistence type="predicted"/>
<protein>
    <submittedName>
        <fullName evidence="2">Uncharacterized protein</fullName>
    </submittedName>
</protein>
<evidence type="ECO:0000256" key="1">
    <source>
        <dbReference type="SAM" id="MobiDB-lite"/>
    </source>
</evidence>
<name>A0A2A6C4Y7_PRIPA</name>
<accession>A0A2A6C4Y7</accession>
<accession>A0A8R1UTH8</accession>
<organism evidence="2 3">
    <name type="scientific">Pristionchus pacificus</name>
    <name type="common">Parasitic nematode worm</name>
    <dbReference type="NCBI Taxonomy" id="54126"/>
    <lineage>
        <taxon>Eukaryota</taxon>
        <taxon>Metazoa</taxon>
        <taxon>Ecdysozoa</taxon>
        <taxon>Nematoda</taxon>
        <taxon>Chromadorea</taxon>
        <taxon>Rhabditida</taxon>
        <taxon>Rhabditina</taxon>
        <taxon>Diplogasteromorpha</taxon>
        <taxon>Diplogasteroidea</taxon>
        <taxon>Neodiplogasteridae</taxon>
        <taxon>Pristionchus</taxon>
    </lineage>
</organism>
<evidence type="ECO:0000313" key="3">
    <source>
        <dbReference type="Proteomes" id="UP000005239"/>
    </source>
</evidence>
<keyword evidence="3" id="KW-1185">Reference proteome</keyword>
<sequence length="104" mass="11269">MVRSSSIPSFFSHRGRFTRLRFPPPSSLLPPPSSLLPPPSSLLPPPSSLLPPPSLSVHSFSSMGDDNAEELLPKVDESIDNKRAKVDHPASEVLTCVVKSKLTK</sequence>
<dbReference type="Proteomes" id="UP000005239">
    <property type="component" value="Unassembled WGS sequence"/>
</dbReference>
<reference evidence="3" key="1">
    <citation type="journal article" date="2008" name="Nat. Genet.">
        <title>The Pristionchus pacificus genome provides a unique perspective on nematode lifestyle and parasitism.</title>
        <authorList>
            <person name="Dieterich C."/>
            <person name="Clifton S.W."/>
            <person name="Schuster L.N."/>
            <person name="Chinwalla A."/>
            <person name="Delehaunty K."/>
            <person name="Dinkelacker I."/>
            <person name="Fulton L."/>
            <person name="Fulton R."/>
            <person name="Godfrey J."/>
            <person name="Minx P."/>
            <person name="Mitreva M."/>
            <person name="Roeseler W."/>
            <person name="Tian H."/>
            <person name="Witte H."/>
            <person name="Yang S.P."/>
            <person name="Wilson R.K."/>
            <person name="Sommer R.J."/>
        </authorList>
    </citation>
    <scope>NUCLEOTIDE SEQUENCE [LARGE SCALE GENOMIC DNA]</scope>
    <source>
        <strain evidence="3">PS312</strain>
    </source>
</reference>